<keyword evidence="2" id="KW-1185">Reference proteome</keyword>
<accession>A0ACB8BX46</accession>
<name>A0ACB8BX46_9AGAM</name>
<gene>
    <name evidence="1" type="ORF">BV22DRAFT_1029265</name>
</gene>
<sequence length="71" mass="7919">MIGYNQLAIEVGGAITFKMLLIISNTAYISKYVTFVLPTLPIPRTCFLITIVDECQFSDILTHSILLLHCS</sequence>
<dbReference type="Proteomes" id="UP000790709">
    <property type="component" value="Unassembled WGS sequence"/>
</dbReference>
<organism evidence="1 2">
    <name type="scientific">Leucogyrophana mollusca</name>
    <dbReference type="NCBI Taxonomy" id="85980"/>
    <lineage>
        <taxon>Eukaryota</taxon>
        <taxon>Fungi</taxon>
        <taxon>Dikarya</taxon>
        <taxon>Basidiomycota</taxon>
        <taxon>Agaricomycotina</taxon>
        <taxon>Agaricomycetes</taxon>
        <taxon>Agaricomycetidae</taxon>
        <taxon>Boletales</taxon>
        <taxon>Boletales incertae sedis</taxon>
        <taxon>Leucogyrophana</taxon>
    </lineage>
</organism>
<proteinExistence type="predicted"/>
<reference evidence="1" key="1">
    <citation type="journal article" date="2021" name="New Phytol.">
        <title>Evolutionary innovations through gain and loss of genes in the ectomycorrhizal Boletales.</title>
        <authorList>
            <person name="Wu G."/>
            <person name="Miyauchi S."/>
            <person name="Morin E."/>
            <person name="Kuo A."/>
            <person name="Drula E."/>
            <person name="Varga T."/>
            <person name="Kohler A."/>
            <person name="Feng B."/>
            <person name="Cao Y."/>
            <person name="Lipzen A."/>
            <person name="Daum C."/>
            <person name="Hundley H."/>
            <person name="Pangilinan J."/>
            <person name="Johnson J."/>
            <person name="Barry K."/>
            <person name="LaButti K."/>
            <person name="Ng V."/>
            <person name="Ahrendt S."/>
            <person name="Min B."/>
            <person name="Choi I.G."/>
            <person name="Park H."/>
            <person name="Plett J.M."/>
            <person name="Magnuson J."/>
            <person name="Spatafora J.W."/>
            <person name="Nagy L.G."/>
            <person name="Henrissat B."/>
            <person name="Grigoriev I.V."/>
            <person name="Yang Z.L."/>
            <person name="Xu J."/>
            <person name="Martin F.M."/>
        </authorList>
    </citation>
    <scope>NUCLEOTIDE SEQUENCE</scope>
    <source>
        <strain evidence="1">KUC20120723A-06</strain>
    </source>
</reference>
<evidence type="ECO:0000313" key="1">
    <source>
        <dbReference type="EMBL" id="KAH7929641.1"/>
    </source>
</evidence>
<dbReference type="EMBL" id="MU266339">
    <property type="protein sequence ID" value="KAH7929641.1"/>
    <property type="molecule type" value="Genomic_DNA"/>
</dbReference>
<evidence type="ECO:0000313" key="2">
    <source>
        <dbReference type="Proteomes" id="UP000790709"/>
    </source>
</evidence>
<protein>
    <submittedName>
        <fullName evidence="1">Uncharacterized protein</fullName>
    </submittedName>
</protein>
<comment type="caution">
    <text evidence="1">The sequence shown here is derived from an EMBL/GenBank/DDBJ whole genome shotgun (WGS) entry which is preliminary data.</text>
</comment>